<evidence type="ECO:0000259" key="2">
    <source>
        <dbReference type="PROSITE" id="PS51063"/>
    </source>
</evidence>
<protein>
    <submittedName>
        <fullName evidence="3">Crp/Fnr family transcriptional regulator</fullName>
    </submittedName>
</protein>
<keyword evidence="4" id="KW-1185">Reference proteome</keyword>
<gene>
    <name evidence="3" type="ORF">KQI88_05190</name>
</gene>
<name>A0ABS6FZX7_9FIRM</name>
<evidence type="ECO:0000313" key="4">
    <source>
        <dbReference type="Proteomes" id="UP000779508"/>
    </source>
</evidence>
<dbReference type="SMART" id="SM00419">
    <property type="entry name" value="HTH_CRP"/>
    <property type="match status" value="1"/>
</dbReference>
<evidence type="ECO:0000313" key="3">
    <source>
        <dbReference type="EMBL" id="MBU5675804.1"/>
    </source>
</evidence>
<dbReference type="RefSeq" id="WP_216415301.1">
    <property type="nucleotide sequence ID" value="NZ_JAHLQK010000002.1"/>
</dbReference>
<proteinExistence type="predicted"/>
<reference evidence="3 4" key="1">
    <citation type="submission" date="2021-06" db="EMBL/GenBank/DDBJ databases">
        <authorList>
            <person name="Sun Q."/>
            <person name="Li D."/>
        </authorList>
    </citation>
    <scope>NUCLEOTIDE SEQUENCE [LARGE SCALE GENOMIC DNA]</scope>
    <source>
        <strain evidence="3 4">MSJ-5</strain>
    </source>
</reference>
<dbReference type="InterPro" id="IPR000595">
    <property type="entry name" value="cNMP-bd_dom"/>
</dbReference>
<dbReference type="PROSITE" id="PS50042">
    <property type="entry name" value="CNMP_BINDING_3"/>
    <property type="match status" value="1"/>
</dbReference>
<dbReference type="PROSITE" id="PS51063">
    <property type="entry name" value="HTH_CRP_2"/>
    <property type="match status" value="1"/>
</dbReference>
<dbReference type="Pfam" id="PF00027">
    <property type="entry name" value="cNMP_binding"/>
    <property type="match status" value="1"/>
</dbReference>
<dbReference type="EMBL" id="JAHLQK010000002">
    <property type="protein sequence ID" value="MBU5675804.1"/>
    <property type="molecule type" value="Genomic_DNA"/>
</dbReference>
<evidence type="ECO:0000259" key="1">
    <source>
        <dbReference type="PROSITE" id="PS50042"/>
    </source>
</evidence>
<dbReference type="InterPro" id="IPR050397">
    <property type="entry name" value="Env_Response_Regulators"/>
</dbReference>
<accession>A0ABS6FZX7</accession>
<feature type="domain" description="Cyclic nucleotide-binding" evidence="1">
    <location>
        <begin position="22"/>
        <end position="142"/>
    </location>
</feature>
<dbReference type="InterPro" id="IPR012318">
    <property type="entry name" value="HTH_CRP"/>
</dbReference>
<dbReference type="Proteomes" id="UP000779508">
    <property type="component" value="Unassembled WGS sequence"/>
</dbReference>
<dbReference type="Pfam" id="PF13545">
    <property type="entry name" value="HTH_Crp_2"/>
    <property type="match status" value="1"/>
</dbReference>
<dbReference type="PANTHER" id="PTHR24567">
    <property type="entry name" value="CRP FAMILY TRANSCRIPTIONAL REGULATORY PROTEIN"/>
    <property type="match status" value="1"/>
</dbReference>
<dbReference type="CDD" id="cd00038">
    <property type="entry name" value="CAP_ED"/>
    <property type="match status" value="1"/>
</dbReference>
<dbReference type="PANTHER" id="PTHR24567:SF28">
    <property type="entry name" value="LISTERIOLYSIN REGULATORY PROTEIN"/>
    <property type="match status" value="1"/>
</dbReference>
<feature type="domain" description="HTH crp-type" evidence="2">
    <location>
        <begin position="156"/>
        <end position="223"/>
    </location>
</feature>
<organism evidence="3 4">
    <name type="scientific">Alkaliphilus flagellatus</name>
    <dbReference type="NCBI Taxonomy" id="2841507"/>
    <lineage>
        <taxon>Bacteria</taxon>
        <taxon>Bacillati</taxon>
        <taxon>Bacillota</taxon>
        <taxon>Clostridia</taxon>
        <taxon>Peptostreptococcales</taxon>
        <taxon>Natronincolaceae</taxon>
        <taxon>Alkaliphilus</taxon>
    </lineage>
</organism>
<sequence>MECSHNKDCNNKDTICVSRVPIFNGLNWDETMEVANITEHMKFRKGEVIFLDGDRLDKLYIINEGRVKIYKISEDGKEQIIRILEPGDFMGELSLFKQTPSNSNAEALEATIVCVIEGKKIKDILYKNPGISIKITEELSNRLAKADNLIERLVLHDVESRVAHILLSMIGPDGNVNLTISKKDLASYIGMSQETLSRKLSHFQAMGLIKLVGQRQVSILDKEGLENMANY</sequence>
<dbReference type="SMART" id="SM00100">
    <property type="entry name" value="cNMP"/>
    <property type="match status" value="1"/>
</dbReference>
<comment type="caution">
    <text evidence="3">The sequence shown here is derived from an EMBL/GenBank/DDBJ whole genome shotgun (WGS) entry which is preliminary data.</text>
</comment>